<evidence type="ECO:0000313" key="2">
    <source>
        <dbReference type="EMBL" id="KAG8237368.1"/>
    </source>
</evidence>
<dbReference type="OrthoDB" id="8193938at2759"/>
<reference evidence="2" key="1">
    <citation type="submission" date="2013-04" db="EMBL/GenBank/DDBJ databases">
        <authorList>
            <person name="Qu J."/>
            <person name="Murali S.C."/>
            <person name="Bandaranaike D."/>
            <person name="Bellair M."/>
            <person name="Blankenburg K."/>
            <person name="Chao H."/>
            <person name="Dinh H."/>
            <person name="Doddapaneni H."/>
            <person name="Downs B."/>
            <person name="Dugan-Rocha S."/>
            <person name="Elkadiri S."/>
            <person name="Gnanaolivu R.D."/>
            <person name="Hernandez B."/>
            <person name="Javaid M."/>
            <person name="Jayaseelan J.C."/>
            <person name="Lee S."/>
            <person name="Li M."/>
            <person name="Ming W."/>
            <person name="Munidasa M."/>
            <person name="Muniz J."/>
            <person name="Nguyen L."/>
            <person name="Ongeri F."/>
            <person name="Osuji N."/>
            <person name="Pu L.-L."/>
            <person name="Puazo M."/>
            <person name="Qu C."/>
            <person name="Quiroz J."/>
            <person name="Raj R."/>
            <person name="Weissenberger G."/>
            <person name="Xin Y."/>
            <person name="Zou X."/>
            <person name="Han Y."/>
            <person name="Richards S."/>
            <person name="Worley K."/>
            <person name="Muzny D."/>
            <person name="Gibbs R."/>
        </authorList>
    </citation>
    <scope>NUCLEOTIDE SEQUENCE</scope>
    <source>
        <strain evidence="2">Sampled in the wild</strain>
    </source>
</reference>
<feature type="compositionally biased region" description="Low complexity" evidence="1">
    <location>
        <begin position="142"/>
        <end position="151"/>
    </location>
</feature>
<name>A0A8K0KN58_LADFU</name>
<protein>
    <recommendedName>
        <fullName evidence="4">Nuclease HARBI1</fullName>
    </recommendedName>
</protein>
<gene>
    <name evidence="2" type="ORF">J437_LFUL017437</name>
</gene>
<keyword evidence="3" id="KW-1185">Reference proteome</keyword>
<organism evidence="2 3">
    <name type="scientific">Ladona fulva</name>
    <name type="common">Scarce chaser dragonfly</name>
    <name type="synonym">Libellula fulva</name>
    <dbReference type="NCBI Taxonomy" id="123851"/>
    <lineage>
        <taxon>Eukaryota</taxon>
        <taxon>Metazoa</taxon>
        <taxon>Ecdysozoa</taxon>
        <taxon>Arthropoda</taxon>
        <taxon>Hexapoda</taxon>
        <taxon>Insecta</taxon>
        <taxon>Pterygota</taxon>
        <taxon>Palaeoptera</taxon>
        <taxon>Odonata</taxon>
        <taxon>Epiprocta</taxon>
        <taxon>Anisoptera</taxon>
        <taxon>Libelluloidea</taxon>
        <taxon>Libellulidae</taxon>
        <taxon>Ladona</taxon>
    </lineage>
</organism>
<evidence type="ECO:0008006" key="4">
    <source>
        <dbReference type="Google" id="ProtNLM"/>
    </source>
</evidence>
<proteinExistence type="predicted"/>
<dbReference type="AlphaFoldDB" id="A0A8K0KN58"/>
<dbReference type="EMBL" id="KZ309162">
    <property type="protein sequence ID" value="KAG8237368.1"/>
    <property type="molecule type" value="Genomic_DNA"/>
</dbReference>
<dbReference type="Proteomes" id="UP000792457">
    <property type="component" value="Unassembled WGS sequence"/>
</dbReference>
<evidence type="ECO:0000256" key="1">
    <source>
        <dbReference type="SAM" id="MobiDB-lite"/>
    </source>
</evidence>
<feature type="region of interest" description="Disordered" evidence="1">
    <location>
        <begin position="130"/>
        <end position="151"/>
    </location>
</feature>
<sequence length="151" mass="15913">MNLARFCCLLRHRVLEYTPPKAGCIVNACAVLHNMCLRSGVNNDILPRENNEDNVPVEQLPPEQMPQIAVTGIPCTPTETVAPNTCSTLFSTWGGRGGPALVPWGSHNPSIPTAAVHPITCRSLYSTAVRSGTGGSPPVPPDVSSASTTSP</sequence>
<accession>A0A8K0KN58</accession>
<reference evidence="2" key="2">
    <citation type="submission" date="2017-10" db="EMBL/GenBank/DDBJ databases">
        <title>Ladona fulva Genome sequencing and assembly.</title>
        <authorList>
            <person name="Murali S."/>
            <person name="Richards S."/>
            <person name="Bandaranaike D."/>
            <person name="Bellair M."/>
            <person name="Blankenburg K."/>
            <person name="Chao H."/>
            <person name="Dinh H."/>
            <person name="Doddapaneni H."/>
            <person name="Dugan-Rocha S."/>
            <person name="Elkadiri S."/>
            <person name="Gnanaolivu R."/>
            <person name="Hernandez B."/>
            <person name="Skinner E."/>
            <person name="Javaid M."/>
            <person name="Lee S."/>
            <person name="Li M."/>
            <person name="Ming W."/>
            <person name="Munidasa M."/>
            <person name="Muniz J."/>
            <person name="Nguyen L."/>
            <person name="Hughes D."/>
            <person name="Osuji N."/>
            <person name="Pu L.-L."/>
            <person name="Puazo M."/>
            <person name="Qu C."/>
            <person name="Quiroz J."/>
            <person name="Raj R."/>
            <person name="Weissenberger G."/>
            <person name="Xin Y."/>
            <person name="Zou X."/>
            <person name="Han Y."/>
            <person name="Worley K."/>
            <person name="Muzny D."/>
            <person name="Gibbs R."/>
        </authorList>
    </citation>
    <scope>NUCLEOTIDE SEQUENCE</scope>
    <source>
        <strain evidence="2">Sampled in the wild</strain>
    </source>
</reference>
<comment type="caution">
    <text evidence="2">The sequence shown here is derived from an EMBL/GenBank/DDBJ whole genome shotgun (WGS) entry which is preliminary data.</text>
</comment>
<evidence type="ECO:0000313" key="3">
    <source>
        <dbReference type="Proteomes" id="UP000792457"/>
    </source>
</evidence>